<reference evidence="10 11" key="1">
    <citation type="journal article" date="2012" name="Science">
        <title>The Paleozoic origin of enzymatic lignin decomposition reconstructed from 31 fungal genomes.</title>
        <authorList>
            <person name="Floudas D."/>
            <person name="Binder M."/>
            <person name="Riley R."/>
            <person name="Barry K."/>
            <person name="Blanchette R.A."/>
            <person name="Henrissat B."/>
            <person name="Martinez A.T."/>
            <person name="Otillar R."/>
            <person name="Spatafora J.W."/>
            <person name="Yadav J.S."/>
            <person name="Aerts A."/>
            <person name="Benoit I."/>
            <person name="Boyd A."/>
            <person name="Carlson A."/>
            <person name="Copeland A."/>
            <person name="Coutinho P.M."/>
            <person name="de Vries R.P."/>
            <person name="Ferreira P."/>
            <person name="Findley K."/>
            <person name="Foster B."/>
            <person name="Gaskell J."/>
            <person name="Glotzer D."/>
            <person name="Gorecki P."/>
            <person name="Heitman J."/>
            <person name="Hesse C."/>
            <person name="Hori C."/>
            <person name="Igarashi K."/>
            <person name="Jurgens J.A."/>
            <person name="Kallen N."/>
            <person name="Kersten P."/>
            <person name="Kohler A."/>
            <person name="Kuees U."/>
            <person name="Kumar T.K.A."/>
            <person name="Kuo A."/>
            <person name="LaButti K."/>
            <person name="Larrondo L.F."/>
            <person name="Lindquist E."/>
            <person name="Ling A."/>
            <person name="Lombard V."/>
            <person name="Lucas S."/>
            <person name="Lundell T."/>
            <person name="Martin R."/>
            <person name="McLaughlin D.J."/>
            <person name="Morgenstern I."/>
            <person name="Morin E."/>
            <person name="Murat C."/>
            <person name="Nagy L.G."/>
            <person name="Nolan M."/>
            <person name="Ohm R.A."/>
            <person name="Patyshakuliyeva A."/>
            <person name="Rokas A."/>
            <person name="Ruiz-Duenas F.J."/>
            <person name="Sabat G."/>
            <person name="Salamov A."/>
            <person name="Samejima M."/>
            <person name="Schmutz J."/>
            <person name="Slot J.C."/>
            <person name="St John F."/>
            <person name="Stenlid J."/>
            <person name="Sun H."/>
            <person name="Sun S."/>
            <person name="Syed K."/>
            <person name="Tsang A."/>
            <person name="Wiebenga A."/>
            <person name="Young D."/>
            <person name="Pisabarro A."/>
            <person name="Eastwood D.C."/>
            <person name="Martin F."/>
            <person name="Cullen D."/>
            <person name="Grigoriev I.V."/>
            <person name="Hibbett D.S."/>
        </authorList>
    </citation>
    <scope>NUCLEOTIDE SEQUENCE [LARGE SCALE GENOMIC DNA]</scope>
    <source>
        <strain evidence="10 11">DJM-731 SS1</strain>
    </source>
</reference>
<evidence type="ECO:0000256" key="7">
    <source>
        <dbReference type="SAM" id="MobiDB-lite"/>
    </source>
</evidence>
<dbReference type="EMBL" id="JH795860">
    <property type="protein sequence ID" value="EJU03255.1"/>
    <property type="molecule type" value="Genomic_DNA"/>
</dbReference>
<accession>M5G4V5</accession>
<evidence type="ECO:0000256" key="3">
    <source>
        <dbReference type="ARBA" id="ARBA00022555"/>
    </source>
</evidence>
<dbReference type="GO" id="GO:0000049">
    <property type="term" value="F:tRNA binding"/>
    <property type="evidence" value="ECO:0007669"/>
    <property type="project" value="UniProtKB-UniRule"/>
</dbReference>
<dbReference type="InterPro" id="IPR051270">
    <property type="entry name" value="Tyrosine-tRNA_ligase_regulator"/>
</dbReference>
<keyword evidence="4 6" id="KW-0694">RNA-binding</keyword>
<dbReference type="Proteomes" id="UP000030653">
    <property type="component" value="Unassembled WGS sequence"/>
</dbReference>
<evidence type="ECO:0000256" key="1">
    <source>
        <dbReference type="ARBA" id="ARBA00004496"/>
    </source>
</evidence>
<dbReference type="HOGENOM" id="CLU_009710_6_6_1"/>
<dbReference type="Gene3D" id="1.20.1050.10">
    <property type="match status" value="1"/>
</dbReference>
<name>M5G4V5_DACPD</name>
<evidence type="ECO:0000313" key="11">
    <source>
        <dbReference type="Proteomes" id="UP000030653"/>
    </source>
</evidence>
<dbReference type="PANTHER" id="PTHR11586">
    <property type="entry name" value="TRNA-AMINOACYLATION COFACTOR ARC1 FAMILY MEMBER"/>
    <property type="match status" value="1"/>
</dbReference>
<evidence type="ECO:0000313" key="10">
    <source>
        <dbReference type="EMBL" id="EJU03255.1"/>
    </source>
</evidence>
<feature type="domain" description="GST C-terminal" evidence="8">
    <location>
        <begin position="1"/>
        <end position="138"/>
    </location>
</feature>
<sequence>MSAQAMLGNLPHGLREVVEKASEGDNYFGRTEKDKGEVVEWTTKVSQGAVSSGDGLKTLESTLTSRTFLVGNELTAADVAVYASLYPILSKRTPQEYYSQPSITRYFDHLQHLSSVAAASKAANLSPVTFDLDHMPPLERAAAPVKEKKPKAPAASEQPPVEVAPQAPAAQAKESQPAEEGEKTGKADKKDKKKKEAKEGAAAAGGKGGKAPAAAPEDSEPAPSMIDLRVGHILSVKRHPDADSLYVEQIDVGEPEPRTVCSGLVHYIPIEQVENRDVIVVCNLKPVTMRGVKSFAMLLCASSKDGKDAGIEFVNPPPGSKPGDRIYFEGDKYETAQPLPQLNPKKKIFETIQPGFTTLDTLEAAWVDPVTGSVHKIRTKEGVCKAATFVGASLS</sequence>
<dbReference type="AlphaFoldDB" id="M5G4V5"/>
<dbReference type="InterPro" id="IPR012340">
    <property type="entry name" value="NA-bd_OB-fold"/>
</dbReference>
<dbReference type="PROSITE" id="PS50405">
    <property type="entry name" value="GST_CTER"/>
    <property type="match status" value="1"/>
</dbReference>
<feature type="domain" description="TRNA-binding" evidence="9">
    <location>
        <begin position="222"/>
        <end position="327"/>
    </location>
</feature>
<keyword evidence="2" id="KW-0963">Cytoplasm</keyword>
<protein>
    <submittedName>
        <fullName evidence="10">Nucleic acid-binding protein</fullName>
    </submittedName>
</protein>
<keyword evidence="5" id="KW-0648">Protein biosynthesis</keyword>
<evidence type="ECO:0000259" key="8">
    <source>
        <dbReference type="PROSITE" id="PS50405"/>
    </source>
</evidence>
<dbReference type="OMA" id="QVCRTVC"/>
<proteinExistence type="predicted"/>
<dbReference type="Pfam" id="PF01588">
    <property type="entry name" value="tRNA_bind"/>
    <property type="match status" value="1"/>
</dbReference>
<dbReference type="GO" id="GO:0006412">
    <property type="term" value="P:translation"/>
    <property type="evidence" value="ECO:0007669"/>
    <property type="project" value="UniProtKB-KW"/>
</dbReference>
<dbReference type="CDD" id="cd10289">
    <property type="entry name" value="GST_C_AaRS_like"/>
    <property type="match status" value="1"/>
</dbReference>
<evidence type="ECO:0000259" key="9">
    <source>
        <dbReference type="PROSITE" id="PS50886"/>
    </source>
</evidence>
<dbReference type="PANTHER" id="PTHR11586:SF33">
    <property type="entry name" value="AMINOACYL TRNA SYNTHASE COMPLEX-INTERACTING MULTIFUNCTIONAL PROTEIN 1"/>
    <property type="match status" value="1"/>
</dbReference>
<feature type="region of interest" description="Disordered" evidence="7">
    <location>
        <begin position="143"/>
        <end position="223"/>
    </location>
</feature>
<dbReference type="InterPro" id="IPR010987">
    <property type="entry name" value="Glutathione-S-Trfase_C-like"/>
</dbReference>
<feature type="compositionally biased region" description="Low complexity" evidence="7">
    <location>
        <begin position="210"/>
        <end position="223"/>
    </location>
</feature>
<dbReference type="RefSeq" id="XP_040630149.1">
    <property type="nucleotide sequence ID" value="XM_040770007.1"/>
</dbReference>
<evidence type="ECO:0000256" key="6">
    <source>
        <dbReference type="PROSITE-ProRule" id="PRU00209"/>
    </source>
</evidence>
<dbReference type="InterPro" id="IPR053836">
    <property type="entry name" value="Arc1-like_N"/>
</dbReference>
<dbReference type="SUPFAM" id="SSF47616">
    <property type="entry name" value="GST C-terminal domain-like"/>
    <property type="match status" value="1"/>
</dbReference>
<dbReference type="STRING" id="1858805.M5G4V5"/>
<dbReference type="SUPFAM" id="SSF50249">
    <property type="entry name" value="Nucleic acid-binding proteins"/>
    <property type="match status" value="1"/>
</dbReference>
<comment type="subcellular location">
    <subcellularLocation>
        <location evidence="1">Cytoplasm</location>
    </subcellularLocation>
</comment>
<dbReference type="GO" id="GO:0017102">
    <property type="term" value="C:methionyl glutamyl tRNA synthetase complex"/>
    <property type="evidence" value="ECO:0007669"/>
    <property type="project" value="TreeGrafter"/>
</dbReference>
<dbReference type="Pfam" id="PF21972">
    <property type="entry name" value="Arc1p_N_like"/>
    <property type="match status" value="1"/>
</dbReference>
<dbReference type="InterPro" id="IPR036282">
    <property type="entry name" value="Glutathione-S-Trfase_C_sf"/>
</dbReference>
<keyword evidence="3 6" id="KW-0820">tRNA-binding</keyword>
<dbReference type="PROSITE" id="PS50886">
    <property type="entry name" value="TRBD"/>
    <property type="match status" value="1"/>
</dbReference>
<organism evidence="10 11">
    <name type="scientific">Dacryopinax primogenitus (strain DJM 731)</name>
    <name type="common">Brown rot fungus</name>
    <dbReference type="NCBI Taxonomy" id="1858805"/>
    <lineage>
        <taxon>Eukaryota</taxon>
        <taxon>Fungi</taxon>
        <taxon>Dikarya</taxon>
        <taxon>Basidiomycota</taxon>
        <taxon>Agaricomycotina</taxon>
        <taxon>Dacrymycetes</taxon>
        <taxon>Dacrymycetales</taxon>
        <taxon>Dacrymycetaceae</taxon>
        <taxon>Dacryopinax</taxon>
    </lineage>
</organism>
<gene>
    <name evidence="10" type="ORF">DACRYDRAFT_115462</name>
</gene>
<dbReference type="Gene3D" id="2.40.50.140">
    <property type="entry name" value="Nucleic acid-binding proteins"/>
    <property type="match status" value="1"/>
</dbReference>
<evidence type="ECO:0000256" key="4">
    <source>
        <dbReference type="ARBA" id="ARBA00022884"/>
    </source>
</evidence>
<dbReference type="FunFam" id="2.40.50.140:FF:000047">
    <property type="entry name" value="tyrosine--tRNA ligase, cytoplasmic isoform X2"/>
    <property type="match status" value="1"/>
</dbReference>
<evidence type="ECO:0000256" key="5">
    <source>
        <dbReference type="ARBA" id="ARBA00022917"/>
    </source>
</evidence>
<dbReference type="InterPro" id="IPR002547">
    <property type="entry name" value="tRNA-bd_dom"/>
</dbReference>
<feature type="compositionally biased region" description="Basic and acidic residues" evidence="7">
    <location>
        <begin position="180"/>
        <end position="199"/>
    </location>
</feature>
<dbReference type="OrthoDB" id="19141at2759"/>
<feature type="compositionally biased region" description="Low complexity" evidence="7">
    <location>
        <begin position="152"/>
        <end position="175"/>
    </location>
</feature>
<evidence type="ECO:0000256" key="2">
    <source>
        <dbReference type="ARBA" id="ARBA00022490"/>
    </source>
</evidence>
<dbReference type="CDD" id="cd02799">
    <property type="entry name" value="tRNA_bind_EMAP-II_like"/>
    <property type="match status" value="1"/>
</dbReference>
<dbReference type="GeneID" id="63685069"/>
<keyword evidence="11" id="KW-1185">Reference proteome</keyword>